<dbReference type="SUPFAM" id="SSF53697">
    <property type="entry name" value="SIS domain"/>
    <property type="match status" value="1"/>
</dbReference>
<keyword evidence="3" id="KW-0804">Transcription</keyword>
<organism evidence="6 7">
    <name type="scientific">Megasphaera massiliensis</name>
    <dbReference type="NCBI Taxonomy" id="1232428"/>
    <lineage>
        <taxon>Bacteria</taxon>
        <taxon>Bacillati</taxon>
        <taxon>Bacillota</taxon>
        <taxon>Negativicutes</taxon>
        <taxon>Veillonellales</taxon>
        <taxon>Veillonellaceae</taxon>
        <taxon>Megasphaera</taxon>
    </lineage>
</organism>
<dbReference type="EMBL" id="JANGEW010000011">
    <property type="protein sequence ID" value="MCQ5342723.1"/>
    <property type="molecule type" value="Genomic_DNA"/>
</dbReference>
<comment type="caution">
    <text evidence="6">The sequence shown here is derived from an EMBL/GenBank/DDBJ whole genome shotgun (WGS) entry which is preliminary data.</text>
</comment>
<name>A0ABT1SSZ7_9FIRM</name>
<dbReference type="InterPro" id="IPR000281">
    <property type="entry name" value="HTH_RpiR"/>
</dbReference>
<keyword evidence="7" id="KW-1185">Reference proteome</keyword>
<reference evidence="6 7" key="1">
    <citation type="submission" date="2022-06" db="EMBL/GenBank/DDBJ databases">
        <title>Isolation of gut microbiota from human fecal samples.</title>
        <authorList>
            <person name="Pamer E.G."/>
            <person name="Barat B."/>
            <person name="Waligurski E."/>
            <person name="Medina S."/>
            <person name="Paddock L."/>
            <person name="Mostad J."/>
        </authorList>
    </citation>
    <scope>NUCLEOTIDE SEQUENCE [LARGE SCALE GENOMIC DNA]</scope>
    <source>
        <strain evidence="6 7">DFI.1.1</strain>
    </source>
</reference>
<dbReference type="CDD" id="cd05013">
    <property type="entry name" value="SIS_RpiR"/>
    <property type="match status" value="1"/>
</dbReference>
<gene>
    <name evidence="6" type="ORF">NE675_06705</name>
</gene>
<dbReference type="InterPro" id="IPR046348">
    <property type="entry name" value="SIS_dom_sf"/>
</dbReference>
<evidence type="ECO:0000313" key="7">
    <source>
        <dbReference type="Proteomes" id="UP001206692"/>
    </source>
</evidence>
<dbReference type="InterPro" id="IPR009057">
    <property type="entry name" value="Homeodomain-like_sf"/>
</dbReference>
<sequence>MEEKIQQIPVLRSVYGGLTKSERRIADYIANHIGVVMEQTVADLAAQTESSEITISRFCKKLGCSGLKELKLMLAAGMSAAPPKAFHDIDAGDGGRDVASKVFANISEGLQDTLSLLDYEALDAAAAMILAAKRVYVFGFGNSATVCTDMETRFLRLGLAIRADADSHMQATEAALVTPDDVVIAVSHSGATKELLQSVQTAKAAGAGIIVITSHGQSLLAKLADICLCGMGREVQYMSEAGASRLIHMAIGDVLYTRIAMKEKGFFQDNIKKMRKEISKRRKYRF</sequence>
<dbReference type="PANTHER" id="PTHR30514:SF1">
    <property type="entry name" value="HTH-TYPE TRANSCRIPTIONAL REGULATOR HEXR-RELATED"/>
    <property type="match status" value="1"/>
</dbReference>
<dbReference type="InterPro" id="IPR001347">
    <property type="entry name" value="SIS_dom"/>
</dbReference>
<dbReference type="SUPFAM" id="SSF46689">
    <property type="entry name" value="Homeodomain-like"/>
    <property type="match status" value="1"/>
</dbReference>
<keyword evidence="2" id="KW-0238">DNA-binding</keyword>
<accession>A0ABT1SSZ7</accession>
<dbReference type="PROSITE" id="PS51071">
    <property type="entry name" value="HTH_RPIR"/>
    <property type="match status" value="1"/>
</dbReference>
<dbReference type="RefSeq" id="WP_172980556.1">
    <property type="nucleotide sequence ID" value="NZ_JAJCIO010000010.1"/>
</dbReference>
<dbReference type="Pfam" id="PF01380">
    <property type="entry name" value="SIS"/>
    <property type="match status" value="1"/>
</dbReference>
<evidence type="ECO:0000259" key="4">
    <source>
        <dbReference type="PROSITE" id="PS51071"/>
    </source>
</evidence>
<dbReference type="PROSITE" id="PS51464">
    <property type="entry name" value="SIS"/>
    <property type="match status" value="1"/>
</dbReference>
<feature type="domain" description="HTH rpiR-type" evidence="4">
    <location>
        <begin position="5"/>
        <end position="81"/>
    </location>
</feature>
<evidence type="ECO:0000256" key="2">
    <source>
        <dbReference type="ARBA" id="ARBA00023125"/>
    </source>
</evidence>
<dbReference type="Gene3D" id="3.40.50.10490">
    <property type="entry name" value="Glucose-6-phosphate isomerase like protein, domain 1"/>
    <property type="match status" value="1"/>
</dbReference>
<proteinExistence type="predicted"/>
<dbReference type="InterPro" id="IPR036388">
    <property type="entry name" value="WH-like_DNA-bd_sf"/>
</dbReference>
<dbReference type="InterPro" id="IPR035472">
    <property type="entry name" value="RpiR-like_SIS"/>
</dbReference>
<evidence type="ECO:0000313" key="6">
    <source>
        <dbReference type="EMBL" id="MCQ5342723.1"/>
    </source>
</evidence>
<dbReference type="InterPro" id="IPR047640">
    <property type="entry name" value="RpiR-like"/>
</dbReference>
<dbReference type="Pfam" id="PF01418">
    <property type="entry name" value="HTH_6"/>
    <property type="match status" value="1"/>
</dbReference>
<protein>
    <submittedName>
        <fullName evidence="6">MurR/RpiR family transcriptional regulator</fullName>
    </submittedName>
</protein>
<evidence type="ECO:0000256" key="3">
    <source>
        <dbReference type="ARBA" id="ARBA00023163"/>
    </source>
</evidence>
<dbReference type="Proteomes" id="UP001206692">
    <property type="component" value="Unassembled WGS sequence"/>
</dbReference>
<dbReference type="PANTHER" id="PTHR30514">
    <property type="entry name" value="GLUCOKINASE"/>
    <property type="match status" value="1"/>
</dbReference>
<evidence type="ECO:0000256" key="1">
    <source>
        <dbReference type="ARBA" id="ARBA00023015"/>
    </source>
</evidence>
<evidence type="ECO:0000259" key="5">
    <source>
        <dbReference type="PROSITE" id="PS51464"/>
    </source>
</evidence>
<dbReference type="Gene3D" id="1.10.10.10">
    <property type="entry name" value="Winged helix-like DNA-binding domain superfamily/Winged helix DNA-binding domain"/>
    <property type="match status" value="1"/>
</dbReference>
<feature type="domain" description="SIS" evidence="5">
    <location>
        <begin position="125"/>
        <end position="265"/>
    </location>
</feature>
<keyword evidence="1" id="KW-0805">Transcription regulation</keyword>